<dbReference type="EMBL" id="JANJOU010000001">
    <property type="protein sequence ID" value="MCR0980911.1"/>
    <property type="molecule type" value="Genomic_DNA"/>
</dbReference>
<dbReference type="InterPro" id="IPR000653">
    <property type="entry name" value="DegT/StrS_aminotransferase"/>
</dbReference>
<evidence type="ECO:0000256" key="3">
    <source>
        <dbReference type="RuleBase" id="RU004508"/>
    </source>
</evidence>
<evidence type="ECO:0000313" key="4">
    <source>
        <dbReference type="EMBL" id="MCR0980911.1"/>
    </source>
</evidence>
<keyword evidence="4" id="KW-0032">Aminotransferase</keyword>
<sequence>MPLDTTRFSTPVAACTPASGFLAPGIPVARPRLPAAEAILPYLQEIDANRWYANHGLLWLRLQSRLAAHWGLAAEEVALTANATLALALALRASGAAPGRKCLMPAWTFVATAGAAREAGLVPHFADVDPASWALDPEAVEARTDLDEIGAILVVAPFGRPLDLVRWDVVSARTGIPVIVDAAAAFDALRAGGPMAVGRAPVIVSLHATKSFGIGEGGAVLSRDSAWMERLRRLCNFGFLGSRQAVLAGTNAKMSEYAAAIGLAALDAWPGTREGWLAVTRHYAAALAGAPLPSSPGFGEDWVSATLSVLWPDDASEGVAALARVGIGALRWWGDGCHSNPAYAGSPRDPLPVTERIARCAIGLPFWRDMTATQVDYICGEALRAARGG</sequence>
<dbReference type="Pfam" id="PF01041">
    <property type="entry name" value="DegT_DnrJ_EryC1"/>
    <property type="match status" value="1"/>
</dbReference>
<dbReference type="SUPFAM" id="SSF53383">
    <property type="entry name" value="PLP-dependent transferases"/>
    <property type="match status" value="1"/>
</dbReference>
<dbReference type="GO" id="GO:0008483">
    <property type="term" value="F:transaminase activity"/>
    <property type="evidence" value="ECO:0007669"/>
    <property type="project" value="UniProtKB-KW"/>
</dbReference>
<dbReference type="Proteomes" id="UP001524642">
    <property type="component" value="Unassembled WGS sequence"/>
</dbReference>
<dbReference type="InterPro" id="IPR015421">
    <property type="entry name" value="PyrdxlP-dep_Trfase_major"/>
</dbReference>
<keyword evidence="4" id="KW-0808">Transferase</keyword>
<accession>A0ABT1WZE7</accession>
<gene>
    <name evidence="4" type="ORF">NRP21_02485</name>
</gene>
<organism evidence="4 5">
    <name type="scientific">Roseomonas populi</name>
    <dbReference type="NCBI Taxonomy" id="3121582"/>
    <lineage>
        <taxon>Bacteria</taxon>
        <taxon>Pseudomonadati</taxon>
        <taxon>Pseudomonadota</taxon>
        <taxon>Alphaproteobacteria</taxon>
        <taxon>Acetobacterales</taxon>
        <taxon>Roseomonadaceae</taxon>
        <taxon>Roseomonas</taxon>
    </lineage>
</organism>
<keyword evidence="1 3" id="KW-0663">Pyridoxal phosphate</keyword>
<reference evidence="4 5" key="1">
    <citation type="submission" date="2022-06" db="EMBL/GenBank/DDBJ databases">
        <title>Roseomonas CN29.</title>
        <authorList>
            <person name="Cheng Y."/>
            <person name="He X."/>
        </authorList>
    </citation>
    <scope>NUCLEOTIDE SEQUENCE [LARGE SCALE GENOMIC DNA]</scope>
    <source>
        <strain evidence="4 5">CN29</strain>
    </source>
</reference>
<proteinExistence type="inferred from homology"/>
<dbReference type="Gene3D" id="3.40.640.10">
    <property type="entry name" value="Type I PLP-dependent aspartate aminotransferase-like (Major domain)"/>
    <property type="match status" value="1"/>
</dbReference>
<protein>
    <submittedName>
        <fullName evidence="4">DegT/DnrJ/EryC1/StrS family aminotransferase</fullName>
    </submittedName>
</protein>
<dbReference type="PANTHER" id="PTHR30244:SF9">
    <property type="entry name" value="PROTEIN RV3402C"/>
    <property type="match status" value="1"/>
</dbReference>
<evidence type="ECO:0000313" key="5">
    <source>
        <dbReference type="Proteomes" id="UP001524642"/>
    </source>
</evidence>
<evidence type="ECO:0000256" key="2">
    <source>
        <dbReference type="ARBA" id="ARBA00037999"/>
    </source>
</evidence>
<name>A0ABT1WZE7_9PROT</name>
<dbReference type="PANTHER" id="PTHR30244">
    <property type="entry name" value="TRANSAMINASE"/>
    <property type="match status" value="1"/>
</dbReference>
<keyword evidence="5" id="KW-1185">Reference proteome</keyword>
<evidence type="ECO:0000256" key="1">
    <source>
        <dbReference type="ARBA" id="ARBA00022898"/>
    </source>
</evidence>
<dbReference type="PIRSF" id="PIRSF000390">
    <property type="entry name" value="PLP_StrS"/>
    <property type="match status" value="1"/>
</dbReference>
<dbReference type="InterPro" id="IPR015424">
    <property type="entry name" value="PyrdxlP-dep_Trfase"/>
</dbReference>
<dbReference type="RefSeq" id="WP_257714572.1">
    <property type="nucleotide sequence ID" value="NZ_JANJOU010000001.1"/>
</dbReference>
<comment type="caution">
    <text evidence="4">The sequence shown here is derived from an EMBL/GenBank/DDBJ whole genome shotgun (WGS) entry which is preliminary data.</text>
</comment>
<comment type="similarity">
    <text evidence="2 3">Belongs to the DegT/DnrJ/EryC1 family.</text>
</comment>